<dbReference type="InterPro" id="IPR050125">
    <property type="entry name" value="GPCR_opsins"/>
</dbReference>
<dbReference type="InterPro" id="IPR017452">
    <property type="entry name" value="GPCR_Rhodpsn_7TM"/>
</dbReference>
<keyword evidence="2 8" id="KW-0812">Transmembrane</keyword>
<feature type="transmembrane region" description="Helical" evidence="8">
    <location>
        <begin position="6"/>
        <end position="30"/>
    </location>
</feature>
<dbReference type="Gene3D" id="1.20.1070.10">
    <property type="entry name" value="Rhodopsin 7-helix transmembrane proteins"/>
    <property type="match status" value="1"/>
</dbReference>
<sequence>MNTNKIAQNVISAVFMTSIVLNMTACYIILTKVKRKELTHLFVVSISITNLLESTIGLTPQLVMAAEYLVESTPLCIASSFAAFGFAITNITHLAMLSFIRTVAIKYPRQYLKYHKMFLCRITLIFVCYAYGFFWATLPIIGWSKYELDLDKKRCSLDWKLTKSNSFSFILTIFICCNILPGIVIAISLYFSTKEIRYRKARKFPQNTKTNLLEKEYLQVCFLSAVAFFFFWISYIIVGVLTLLKIDIPTQLATTTALFSKFSTVSNVLVNCYAVKSFRKQLLNVKVIQNMKAYLRVLIVCKKI</sequence>
<keyword evidence="3 8" id="KW-1133">Transmembrane helix</keyword>
<evidence type="ECO:0000259" key="9">
    <source>
        <dbReference type="PROSITE" id="PS50262"/>
    </source>
</evidence>
<dbReference type="EMBL" id="MN822274">
    <property type="protein sequence ID" value="QHF16594.1"/>
    <property type="molecule type" value="mRNA"/>
</dbReference>
<evidence type="ECO:0000256" key="3">
    <source>
        <dbReference type="ARBA" id="ARBA00022989"/>
    </source>
</evidence>
<protein>
    <submittedName>
        <fullName evidence="10">Opsin</fullName>
    </submittedName>
</protein>
<dbReference type="PANTHER" id="PTHR24240">
    <property type="entry name" value="OPSIN"/>
    <property type="match status" value="1"/>
</dbReference>
<dbReference type="OrthoDB" id="7217071at2759"/>
<dbReference type="SUPFAM" id="SSF81321">
    <property type="entry name" value="Family A G protein-coupled receptor-like"/>
    <property type="match status" value="1"/>
</dbReference>
<feature type="transmembrane region" description="Helical" evidence="8">
    <location>
        <begin position="217"/>
        <end position="244"/>
    </location>
</feature>
<dbReference type="GO" id="GO:0016020">
    <property type="term" value="C:membrane"/>
    <property type="evidence" value="ECO:0007669"/>
    <property type="project" value="UniProtKB-SubCell"/>
</dbReference>
<dbReference type="PRINTS" id="PR00237">
    <property type="entry name" value="GPCRRHODOPSN"/>
</dbReference>
<proteinExistence type="evidence at transcript level"/>
<reference evidence="10" key="1">
    <citation type="journal article" date="2019" name="BMC Genomics">
        <title>Molecular evolution and expression of opsin genes in Hydra vulgaris.</title>
        <authorList>
            <person name="Macias-Munoz A."/>
            <person name="Murad R."/>
            <person name="Mortazavi A."/>
        </authorList>
    </citation>
    <scope>NUCLEOTIDE SEQUENCE</scope>
</reference>
<evidence type="ECO:0000313" key="10">
    <source>
        <dbReference type="EMBL" id="QHF16594.1"/>
    </source>
</evidence>
<evidence type="ECO:0000256" key="8">
    <source>
        <dbReference type="SAM" id="Phobius"/>
    </source>
</evidence>
<feature type="domain" description="G-protein coupled receptors family 1 profile" evidence="9">
    <location>
        <begin position="21"/>
        <end position="271"/>
    </location>
</feature>
<dbReference type="Pfam" id="PF00001">
    <property type="entry name" value="7tm_1"/>
    <property type="match status" value="1"/>
</dbReference>
<keyword evidence="7" id="KW-0807">Transducer</keyword>
<organism evidence="10">
    <name type="scientific">Hydra vulgaris</name>
    <name type="common">Hydra</name>
    <name type="synonym">Hydra attenuata</name>
    <dbReference type="NCBI Taxonomy" id="6087"/>
    <lineage>
        <taxon>Eukaryota</taxon>
        <taxon>Metazoa</taxon>
        <taxon>Cnidaria</taxon>
        <taxon>Hydrozoa</taxon>
        <taxon>Hydroidolina</taxon>
        <taxon>Anthoathecata</taxon>
        <taxon>Aplanulata</taxon>
        <taxon>Hydridae</taxon>
        <taxon>Hydra</taxon>
    </lineage>
</organism>
<evidence type="ECO:0000256" key="2">
    <source>
        <dbReference type="ARBA" id="ARBA00022692"/>
    </source>
</evidence>
<keyword evidence="5 8" id="KW-0472">Membrane</keyword>
<dbReference type="InterPro" id="IPR000276">
    <property type="entry name" value="GPCR_Rhodpsn"/>
</dbReference>
<feature type="transmembrane region" description="Helical" evidence="8">
    <location>
        <begin position="77"/>
        <end position="97"/>
    </location>
</feature>
<dbReference type="GeneID" id="105847123"/>
<keyword evidence="4" id="KW-0297">G-protein coupled receptor</keyword>
<evidence type="ECO:0000256" key="5">
    <source>
        <dbReference type="ARBA" id="ARBA00023136"/>
    </source>
</evidence>
<evidence type="ECO:0000256" key="4">
    <source>
        <dbReference type="ARBA" id="ARBA00023040"/>
    </source>
</evidence>
<keyword evidence="6" id="KW-0675">Receptor</keyword>
<feature type="transmembrane region" description="Helical" evidence="8">
    <location>
        <begin position="42"/>
        <end position="65"/>
    </location>
</feature>
<evidence type="ECO:0000256" key="6">
    <source>
        <dbReference type="ARBA" id="ARBA00023170"/>
    </source>
</evidence>
<dbReference type="PROSITE" id="PS50262">
    <property type="entry name" value="G_PROTEIN_RECEP_F1_2"/>
    <property type="match status" value="1"/>
</dbReference>
<feature type="transmembrane region" description="Helical" evidence="8">
    <location>
        <begin position="167"/>
        <end position="192"/>
    </location>
</feature>
<accession>A0A857GWV6</accession>
<dbReference type="KEGG" id="hmg:105847123"/>
<gene>
    <name evidence="10" type="primary">OpD20</name>
</gene>
<feature type="transmembrane region" description="Helical" evidence="8">
    <location>
        <begin position="118"/>
        <end position="141"/>
    </location>
</feature>
<evidence type="ECO:0000256" key="7">
    <source>
        <dbReference type="ARBA" id="ARBA00023224"/>
    </source>
</evidence>
<dbReference type="GO" id="GO:0004930">
    <property type="term" value="F:G protein-coupled receptor activity"/>
    <property type="evidence" value="ECO:0007669"/>
    <property type="project" value="UniProtKB-KW"/>
</dbReference>
<evidence type="ECO:0000256" key="1">
    <source>
        <dbReference type="ARBA" id="ARBA00004141"/>
    </source>
</evidence>
<comment type="subcellular location">
    <subcellularLocation>
        <location evidence="1">Membrane</location>
        <topology evidence="1">Multi-pass membrane protein</topology>
    </subcellularLocation>
</comment>
<dbReference type="AlphaFoldDB" id="A0A857GWV6"/>
<name>A0A857GWV6_HYDVU</name>